<feature type="compositionally biased region" description="Acidic residues" evidence="1">
    <location>
        <begin position="254"/>
        <end position="263"/>
    </location>
</feature>
<evidence type="ECO:0000256" key="2">
    <source>
        <dbReference type="SAM" id="Phobius"/>
    </source>
</evidence>
<dbReference type="PANTHER" id="PTHR40076">
    <property type="entry name" value="MEMBRANE PROTEIN-RELATED"/>
    <property type="match status" value="1"/>
</dbReference>
<feature type="transmembrane region" description="Helical" evidence="2">
    <location>
        <begin position="20"/>
        <end position="39"/>
    </location>
</feature>
<feature type="transmembrane region" description="Helical" evidence="2">
    <location>
        <begin position="123"/>
        <end position="141"/>
    </location>
</feature>
<reference evidence="3 4" key="1">
    <citation type="submission" date="2018-11" db="EMBL/GenBank/DDBJ databases">
        <title>Aerococcus sp. SJQ22, whole genome shotgun sequence.</title>
        <authorList>
            <person name="Sun L."/>
            <person name="Gao X."/>
            <person name="Chen W."/>
            <person name="Huang K."/>
        </authorList>
    </citation>
    <scope>NUCLEOTIDE SEQUENCE [LARGE SCALE GENOMIC DNA]</scope>
    <source>
        <strain evidence="3 4">SJQ22</strain>
    </source>
</reference>
<dbReference type="InterPro" id="IPR010380">
    <property type="entry name" value="DUF975"/>
</dbReference>
<dbReference type="PANTHER" id="PTHR40076:SF1">
    <property type="entry name" value="MEMBRANE PROTEIN"/>
    <property type="match status" value="1"/>
</dbReference>
<sequence length="263" mass="31406">MNGDSKQQAKDTLVHNRAWFIIFTLIFAGLYWVLGLVQAAITASIFPVIIVFLLFNLVFFAGTEMVYLRSLMIKNNQQSLHFFRDMVRPFFNDALRYGWANFIKGVYLVLWSLVFFFPVIYKWMAYALSNFLIIDFPLLSTNEAITESRRLMRGRKGRFIWLHIRFIGWFILIPITLGLAYFYVKPYYTLALINFYEQALEEDGYPEKIRRFEAGDSASTNRHRQEVKRPRRKVYITKRKPQEPTHTYKHTDYQYDDDSWDDF</sequence>
<proteinExistence type="predicted"/>
<feature type="region of interest" description="Disordered" evidence="1">
    <location>
        <begin position="216"/>
        <end position="263"/>
    </location>
</feature>
<evidence type="ECO:0000313" key="4">
    <source>
        <dbReference type="Proteomes" id="UP000273977"/>
    </source>
</evidence>
<feature type="transmembrane region" description="Helical" evidence="2">
    <location>
        <begin position="94"/>
        <end position="117"/>
    </location>
</feature>
<dbReference type="Pfam" id="PF06161">
    <property type="entry name" value="DUF975"/>
    <property type="match status" value="1"/>
</dbReference>
<keyword evidence="2" id="KW-0812">Transmembrane</keyword>
<organism evidence="3 4">
    <name type="scientific">Aerococcus agrisoli</name>
    <dbReference type="NCBI Taxonomy" id="2487350"/>
    <lineage>
        <taxon>Bacteria</taxon>
        <taxon>Bacillati</taxon>
        <taxon>Bacillota</taxon>
        <taxon>Bacilli</taxon>
        <taxon>Lactobacillales</taxon>
        <taxon>Aerococcaceae</taxon>
        <taxon>Aerococcus</taxon>
    </lineage>
</organism>
<feature type="transmembrane region" description="Helical" evidence="2">
    <location>
        <begin position="162"/>
        <end position="184"/>
    </location>
</feature>
<keyword evidence="2" id="KW-1133">Transmembrane helix</keyword>
<gene>
    <name evidence="3" type="ORF">EF384_04215</name>
</gene>
<feature type="transmembrane region" description="Helical" evidence="2">
    <location>
        <begin position="45"/>
        <end position="68"/>
    </location>
</feature>
<protein>
    <submittedName>
        <fullName evidence="3">DUF975 family protein</fullName>
    </submittedName>
</protein>
<name>A0A3N4H6G4_9LACT</name>
<evidence type="ECO:0000313" key="3">
    <source>
        <dbReference type="EMBL" id="RPA60774.1"/>
    </source>
</evidence>
<feature type="compositionally biased region" description="Basic residues" evidence="1">
    <location>
        <begin position="229"/>
        <end position="239"/>
    </location>
</feature>
<dbReference type="OrthoDB" id="9784844at2"/>
<dbReference type="EMBL" id="RKMG01000009">
    <property type="protein sequence ID" value="RPA60774.1"/>
    <property type="molecule type" value="Genomic_DNA"/>
</dbReference>
<dbReference type="AlphaFoldDB" id="A0A3N4H6G4"/>
<accession>A0A3N4H6G4</accession>
<dbReference type="RefSeq" id="WP_123779737.1">
    <property type="nucleotide sequence ID" value="NZ_RKMG01000009.1"/>
</dbReference>
<dbReference type="Proteomes" id="UP000273977">
    <property type="component" value="Unassembled WGS sequence"/>
</dbReference>
<comment type="caution">
    <text evidence="3">The sequence shown here is derived from an EMBL/GenBank/DDBJ whole genome shotgun (WGS) entry which is preliminary data.</text>
</comment>
<evidence type="ECO:0000256" key="1">
    <source>
        <dbReference type="SAM" id="MobiDB-lite"/>
    </source>
</evidence>
<keyword evidence="4" id="KW-1185">Reference proteome</keyword>
<keyword evidence="2" id="KW-0472">Membrane</keyword>